<gene>
    <name evidence="2" type="ORF">ACFQZX_12735</name>
</gene>
<dbReference type="PANTHER" id="PTHR34987:SF6">
    <property type="entry name" value="ALPHA-L-RHAMNOSIDASE SIX-HAIRPIN GLYCOSIDASE DOMAIN-CONTAINING PROTEIN"/>
    <property type="match status" value="1"/>
</dbReference>
<dbReference type="InterPro" id="IPR012341">
    <property type="entry name" value="6hp_glycosidase-like_sf"/>
</dbReference>
<dbReference type="InterPro" id="IPR008928">
    <property type="entry name" value="6-hairpin_glycosidase_sf"/>
</dbReference>
<protein>
    <submittedName>
        <fullName evidence="2">Six-hairpin glycosidase-like protein</fullName>
    </submittedName>
</protein>
<dbReference type="RefSeq" id="WP_377115867.1">
    <property type="nucleotide sequence ID" value="NZ_JBHTHZ010000011.1"/>
</dbReference>
<evidence type="ECO:0000313" key="2">
    <source>
        <dbReference type="EMBL" id="MFD0794486.1"/>
    </source>
</evidence>
<evidence type="ECO:0000256" key="1">
    <source>
        <dbReference type="SAM" id="SignalP"/>
    </source>
</evidence>
<feature type="chain" id="PRO_5047029889" evidence="1">
    <location>
        <begin position="28"/>
        <end position="682"/>
    </location>
</feature>
<dbReference type="PANTHER" id="PTHR34987">
    <property type="entry name" value="C, PUTATIVE (AFU_ORTHOLOGUE AFUA_3G02880)-RELATED"/>
    <property type="match status" value="1"/>
</dbReference>
<comment type="caution">
    <text evidence="2">The sequence shown here is derived from an EMBL/GenBank/DDBJ whole genome shotgun (WGS) entry which is preliminary data.</text>
</comment>
<dbReference type="Proteomes" id="UP001597010">
    <property type="component" value="Unassembled WGS sequence"/>
</dbReference>
<proteinExistence type="predicted"/>
<dbReference type="SUPFAM" id="SSF48208">
    <property type="entry name" value="Six-hairpin glycosidases"/>
    <property type="match status" value="1"/>
</dbReference>
<dbReference type="EMBL" id="JBHTHZ010000011">
    <property type="protein sequence ID" value="MFD0794486.1"/>
    <property type="molecule type" value="Genomic_DNA"/>
</dbReference>
<dbReference type="Gene3D" id="2.60.420.10">
    <property type="entry name" value="Maltose phosphorylase, domain 3"/>
    <property type="match status" value="1"/>
</dbReference>
<reference evidence="3" key="1">
    <citation type="journal article" date="2019" name="Int. J. Syst. Evol. Microbiol.">
        <title>The Global Catalogue of Microorganisms (GCM) 10K type strain sequencing project: providing services to taxonomists for standard genome sequencing and annotation.</title>
        <authorList>
            <consortium name="The Broad Institute Genomics Platform"/>
            <consortium name="The Broad Institute Genome Sequencing Center for Infectious Disease"/>
            <person name="Wu L."/>
            <person name="Ma J."/>
        </authorList>
    </citation>
    <scope>NUCLEOTIDE SEQUENCE [LARGE SCALE GENOMIC DNA]</scope>
    <source>
        <strain evidence="3">CCUG 61484</strain>
    </source>
</reference>
<feature type="signal peptide" evidence="1">
    <location>
        <begin position="1"/>
        <end position="27"/>
    </location>
</feature>
<name>A0ABW3ATV5_9SPHI</name>
<keyword evidence="3" id="KW-1185">Reference proteome</keyword>
<organism evidence="2 3">
    <name type="scientific">Mucilaginibacter litoreus</name>
    <dbReference type="NCBI Taxonomy" id="1048221"/>
    <lineage>
        <taxon>Bacteria</taxon>
        <taxon>Pseudomonadati</taxon>
        <taxon>Bacteroidota</taxon>
        <taxon>Sphingobacteriia</taxon>
        <taxon>Sphingobacteriales</taxon>
        <taxon>Sphingobacteriaceae</taxon>
        <taxon>Mucilaginibacter</taxon>
    </lineage>
</organism>
<accession>A0ABW3ATV5</accession>
<evidence type="ECO:0000313" key="3">
    <source>
        <dbReference type="Proteomes" id="UP001597010"/>
    </source>
</evidence>
<sequence length="682" mass="77240">MYLPTLYAKSFAALLIISLLTPQFRAAAQDFQHQNETFWKISNQHSTTWDVSTENRLPHHDNIEMSGTLVSGIIRYSVNKRKQLKITRDIIFPQLRKFSRSDESIYRAYLRDEYEDNILPVMTNNRKKFECGPLDSVRINGKISFYFEARNGIRVIRSFFPSMSERMFVEKWILINTADTTQTLNVGPTQLEQEEAGYHGTYHRKIYTDAPKMITIEPHKQMSFAIYFTASLNDEPIPALRLPDAEAGRDSFLDTMSRNLILRTPDPNLNTLFYFSKIRAAESIFKSKYGLVHSPGGGNYYVGIWANDQAEYSGPFFPYLGYQKGITAAMNAYRIFQNNIPKDGGKIWASFEMDVTYPFGKRDRGDAAMIAFGATHFLLASGDQNKANELWPLITWCLDYCKKRTTADGIVASESDELEGRFPSGSANLSTSSLYYGALIQAARLARAMNKPASYATDLEARAARLSTAIEKYFGADMNGLKTYRYYKENTTLRSWICLPLVVGLNERKQGTLDALFNELWSANGVLTEGGGDPKKQQVFWDRWTLYAFRGAFKAGEANKSLDRLLSYSKTRLTGFRVPYAVEAWPENGMAHLSAESALYCRIFTEGLLGLEPTGFKSFTLAPHLPDQWDHTELDQINAFGTTFDIHVQRTKSKLKVTIKTNGKAILQKIIAEGSKIAVTLN</sequence>
<dbReference type="Gene3D" id="1.50.10.10">
    <property type="match status" value="1"/>
</dbReference>
<keyword evidence="1" id="KW-0732">Signal</keyword>